<keyword evidence="3" id="KW-1185">Reference proteome</keyword>
<protein>
    <submittedName>
        <fullName evidence="2">Uncharacterized protein</fullName>
    </submittedName>
</protein>
<dbReference type="SUPFAM" id="SSF50969">
    <property type="entry name" value="YVTN repeat-like/Quinoprotein amine dehydrogenase"/>
    <property type="match status" value="1"/>
</dbReference>
<dbReference type="InterPro" id="IPR011044">
    <property type="entry name" value="Quino_amine_DH_bsu"/>
</dbReference>
<comment type="caution">
    <text evidence="2">The sequence shown here is derived from an EMBL/GenBank/DDBJ whole genome shotgun (WGS) entry which is preliminary data.</text>
</comment>
<feature type="compositionally biased region" description="Polar residues" evidence="1">
    <location>
        <begin position="73"/>
        <end position="85"/>
    </location>
</feature>
<name>A0ABU6JI68_9BURK</name>
<proteinExistence type="predicted"/>
<feature type="region of interest" description="Disordered" evidence="1">
    <location>
        <begin position="73"/>
        <end position="92"/>
    </location>
</feature>
<gene>
    <name evidence="2" type="ORF">RY831_29815</name>
</gene>
<organism evidence="2 3">
    <name type="scientific">Noviherbaspirillum album</name>
    <dbReference type="NCBI Taxonomy" id="3080276"/>
    <lineage>
        <taxon>Bacteria</taxon>
        <taxon>Pseudomonadati</taxon>
        <taxon>Pseudomonadota</taxon>
        <taxon>Betaproteobacteria</taxon>
        <taxon>Burkholderiales</taxon>
        <taxon>Oxalobacteraceae</taxon>
        <taxon>Noviherbaspirillum</taxon>
    </lineage>
</organism>
<evidence type="ECO:0000256" key="1">
    <source>
        <dbReference type="SAM" id="MobiDB-lite"/>
    </source>
</evidence>
<dbReference type="EMBL" id="JAWIIV010000051">
    <property type="protein sequence ID" value="MEC4723349.1"/>
    <property type="molecule type" value="Genomic_DNA"/>
</dbReference>
<evidence type="ECO:0000313" key="3">
    <source>
        <dbReference type="Proteomes" id="UP001352263"/>
    </source>
</evidence>
<dbReference type="InterPro" id="IPR015943">
    <property type="entry name" value="WD40/YVTN_repeat-like_dom_sf"/>
</dbReference>
<dbReference type="RefSeq" id="WP_326509971.1">
    <property type="nucleotide sequence ID" value="NZ_JAWIIV010000051.1"/>
</dbReference>
<reference evidence="2 3" key="1">
    <citation type="submission" date="2023-10" db="EMBL/GenBank/DDBJ databases">
        <title>Noviherbaspirillum sp. CPCC 100848 genome assembly.</title>
        <authorList>
            <person name="Li X.Y."/>
            <person name="Fang X.M."/>
        </authorList>
    </citation>
    <scope>NUCLEOTIDE SEQUENCE [LARGE SCALE GENOMIC DNA]</scope>
    <source>
        <strain evidence="2 3">CPCC 100848</strain>
    </source>
</reference>
<evidence type="ECO:0000313" key="2">
    <source>
        <dbReference type="EMBL" id="MEC4723349.1"/>
    </source>
</evidence>
<feature type="region of interest" description="Disordered" evidence="1">
    <location>
        <begin position="1"/>
        <end position="41"/>
    </location>
</feature>
<accession>A0ABU6JI68</accession>
<sequence length="1340" mass="143955">MQPSVDNFRSAATTNVKVQTSTSDADPWRKPRGSNLGQRGRNLPSLNIGFTDPLGVTTNGAILSCSRFKASSIRSTTRNGSSPAPQSRPRISQREVVTNVSGNGIALLDGNLFAWDPQSGGWYRSHTGEDGIKSLKLGANNSEIWALANSGNLAIVRDDGSLSPVSRTALPDTSTDFAVSPGGSIAYINAGQVSIRFPGADAAIALNMPDGMNAPHSVAITNDGQLYVLSESNRLCAISLRDAAEHAKNAEIPNVTRLNWQEIAIGATHVSSSERQTGAAESAGPNYLSVLPDGRLGACINQQLLKYENRNWIPAGQGGPTAIEAQYASIPAAKPWATTFLNKFNASGLRYSLPGNGNGDVPSRNNKTLKNELAIDFAQLGRVVASAATAGGTRFTSLAPQRRTAIENMLHPAPGAGVDGNASRALDILEANFDKLPKNASIQKLNNPDHNAIQALYTFRRRILGRNDEDNVGRRLRALLHANVCIPISNKEFAIPVGKMVHDHACLMQAIQEPQQDRFDLWSRRIDGVVRGDAASNLVSTLFKAGIYDQVTYERLSDASMSASNSLQQKNLRLVRQLQSADTSVAGEVADRLAAAVNSLRPNNEALSLVFSSGAGFDLEGLWAFFNVDAQTVGLKGPNVISFNAKPILTPIATGFKTRDIGVDIARTEKGLRITLSETSGTSASASLRFQWRFGGASPAYKNVVTLIGVAGFEAAPVVGASANNTKRISLEFEHDDNGTLHELVRELCEGNVDLEKLLKSASEVTNSDGQTRKLKGEVYAHGFVAGRALYGQDRSDIAQGLYLGASNLLVPALDQVSVSNEWAWSNSHSRDTNGRKTFSSNATSTGSIDFNHISVLDVSTWISSNIDPQRGSSTQLQWKVPLFLGVWSKNLWSNNVSLGSANAHFQADGQLTGASVTLQANASQSHGENLKASISGAPTEGQLTKEKFPSLEALTRQLPGIDKYISILNNTAGARPAVTLELTTAALDTLRAQLLALPRRGSPEAQREQINRMTAEALSNPANLRITNIDLHENKSTASPQIAAFGPLRHINSQSMSISKHSASITISYRGNDAVEFKVAGSLLLGDAEQPESKQIFNISRYDPETINGVIQREANPFQAMLAQRIPEGRKLEAASIENDRAAVFASNADDEMSIAAGALCMLDGSLFYRPRSAQAGELVQVPLSIQQEIMQDSLESILHLMAARASGVLRNGPTKAQEAALSELPRTQRQAVSTEYGFASGQLNTAINIFDILNVCRNTGEDIDAKLNPAQKLVLETFLPANAPRPDAASPHDSAHQREGSIPQYSVDNLRRLLEDRDLYSVFKANVLSQQRRAAIGN</sequence>
<feature type="compositionally biased region" description="Polar residues" evidence="1">
    <location>
        <begin position="1"/>
        <end position="24"/>
    </location>
</feature>
<dbReference type="Proteomes" id="UP001352263">
    <property type="component" value="Unassembled WGS sequence"/>
</dbReference>
<feature type="region of interest" description="Disordered" evidence="1">
    <location>
        <begin position="1285"/>
        <end position="1304"/>
    </location>
</feature>
<dbReference type="Gene3D" id="2.130.10.10">
    <property type="entry name" value="YVTN repeat-like/Quinoprotein amine dehydrogenase"/>
    <property type="match status" value="1"/>
</dbReference>